<dbReference type="AlphaFoldDB" id="A0A9D0Z4M5"/>
<protein>
    <submittedName>
        <fullName evidence="1">Uncharacterized protein</fullName>
    </submittedName>
</protein>
<gene>
    <name evidence="1" type="ORF">IAA67_01085</name>
</gene>
<reference evidence="1" key="2">
    <citation type="journal article" date="2021" name="PeerJ">
        <title>Extensive microbial diversity within the chicken gut microbiome revealed by metagenomics and culture.</title>
        <authorList>
            <person name="Gilroy R."/>
            <person name="Ravi A."/>
            <person name="Getino M."/>
            <person name="Pursley I."/>
            <person name="Horton D.L."/>
            <person name="Alikhan N.F."/>
            <person name="Baker D."/>
            <person name="Gharbi K."/>
            <person name="Hall N."/>
            <person name="Watson M."/>
            <person name="Adriaenssens E.M."/>
            <person name="Foster-Nyarko E."/>
            <person name="Jarju S."/>
            <person name="Secka A."/>
            <person name="Antonio M."/>
            <person name="Oren A."/>
            <person name="Chaudhuri R.R."/>
            <person name="La Ragione R."/>
            <person name="Hildebrand F."/>
            <person name="Pallen M.J."/>
        </authorList>
    </citation>
    <scope>NUCLEOTIDE SEQUENCE</scope>
    <source>
        <strain evidence="1">ChiSjej2B20-13462</strain>
    </source>
</reference>
<name>A0A9D0Z4M5_9FIRM</name>
<proteinExistence type="predicted"/>
<evidence type="ECO:0000313" key="2">
    <source>
        <dbReference type="Proteomes" id="UP000886874"/>
    </source>
</evidence>
<evidence type="ECO:0000313" key="1">
    <source>
        <dbReference type="EMBL" id="HIQ68918.1"/>
    </source>
</evidence>
<sequence length="248" mass="28969">MRNLLTFKNSSYYPTRRKQELTIAGEAFQALMDLCFDRADCFSLHRCGWEKAWDGALEQALRPFCLGEYLSYARIQRYDGEFREKCYVYRASRKAKAIFLQHWTHLFDREISRAPAGHDAYLREKYAAYDKAAEAASERVGEFLDHAPRDLSDAAFNAFLREAYREAETLRQQVFSERDYYANMEDPCFFDNGVLFLETVTHETLCFADADDPAFAAALRRLGDWAEERTSRPPVRLEAMEGYRRYGL</sequence>
<accession>A0A9D0Z4M5</accession>
<reference evidence="1" key="1">
    <citation type="submission" date="2020-10" db="EMBL/GenBank/DDBJ databases">
        <authorList>
            <person name="Gilroy R."/>
        </authorList>
    </citation>
    <scope>NUCLEOTIDE SEQUENCE</scope>
    <source>
        <strain evidence="1">ChiSjej2B20-13462</strain>
    </source>
</reference>
<dbReference type="EMBL" id="DVFN01000015">
    <property type="protein sequence ID" value="HIQ68918.1"/>
    <property type="molecule type" value="Genomic_DNA"/>
</dbReference>
<comment type="caution">
    <text evidence="1">The sequence shown here is derived from an EMBL/GenBank/DDBJ whole genome shotgun (WGS) entry which is preliminary data.</text>
</comment>
<dbReference type="Proteomes" id="UP000886874">
    <property type="component" value="Unassembled WGS sequence"/>
</dbReference>
<organism evidence="1 2">
    <name type="scientific">Candidatus Avoscillospira stercorigallinarum</name>
    <dbReference type="NCBI Taxonomy" id="2840708"/>
    <lineage>
        <taxon>Bacteria</taxon>
        <taxon>Bacillati</taxon>
        <taxon>Bacillota</taxon>
        <taxon>Clostridia</taxon>
        <taxon>Eubacteriales</taxon>
        <taxon>Oscillospiraceae</taxon>
        <taxon>Oscillospiraceae incertae sedis</taxon>
        <taxon>Candidatus Avoscillospira</taxon>
    </lineage>
</organism>